<accession>A0A5B7JBI7</accession>
<protein>
    <submittedName>
        <fullName evidence="1">Uncharacterized protein</fullName>
    </submittedName>
</protein>
<comment type="caution">
    <text evidence="1">The sequence shown here is derived from an EMBL/GenBank/DDBJ whole genome shotgun (WGS) entry which is preliminary data.</text>
</comment>
<name>A0A5B7JBI7_PORTR</name>
<keyword evidence="2" id="KW-1185">Reference proteome</keyword>
<evidence type="ECO:0000313" key="1">
    <source>
        <dbReference type="EMBL" id="MPC94140.1"/>
    </source>
</evidence>
<dbReference type="AlphaFoldDB" id="A0A5B7JBI7"/>
<reference evidence="1 2" key="1">
    <citation type="submission" date="2019-05" db="EMBL/GenBank/DDBJ databases">
        <title>Another draft genome of Portunus trituberculatus and its Hox gene families provides insights of decapod evolution.</title>
        <authorList>
            <person name="Jeong J.-H."/>
            <person name="Song I."/>
            <person name="Kim S."/>
            <person name="Choi T."/>
            <person name="Kim D."/>
            <person name="Ryu S."/>
            <person name="Kim W."/>
        </authorList>
    </citation>
    <scope>NUCLEOTIDE SEQUENCE [LARGE SCALE GENOMIC DNA]</scope>
    <source>
        <tissue evidence="1">Muscle</tissue>
    </source>
</reference>
<gene>
    <name evidence="1" type="ORF">E2C01_089293</name>
</gene>
<proteinExistence type="predicted"/>
<sequence>MWRRFGWLGGGRGVGIEGTEGLRRGGA</sequence>
<dbReference type="EMBL" id="VSRR010097444">
    <property type="protein sequence ID" value="MPC94140.1"/>
    <property type="molecule type" value="Genomic_DNA"/>
</dbReference>
<organism evidence="1 2">
    <name type="scientific">Portunus trituberculatus</name>
    <name type="common">Swimming crab</name>
    <name type="synonym">Neptunus trituberculatus</name>
    <dbReference type="NCBI Taxonomy" id="210409"/>
    <lineage>
        <taxon>Eukaryota</taxon>
        <taxon>Metazoa</taxon>
        <taxon>Ecdysozoa</taxon>
        <taxon>Arthropoda</taxon>
        <taxon>Crustacea</taxon>
        <taxon>Multicrustacea</taxon>
        <taxon>Malacostraca</taxon>
        <taxon>Eumalacostraca</taxon>
        <taxon>Eucarida</taxon>
        <taxon>Decapoda</taxon>
        <taxon>Pleocyemata</taxon>
        <taxon>Brachyura</taxon>
        <taxon>Eubrachyura</taxon>
        <taxon>Portunoidea</taxon>
        <taxon>Portunidae</taxon>
        <taxon>Portuninae</taxon>
        <taxon>Portunus</taxon>
    </lineage>
</organism>
<evidence type="ECO:0000313" key="2">
    <source>
        <dbReference type="Proteomes" id="UP000324222"/>
    </source>
</evidence>
<dbReference type="Proteomes" id="UP000324222">
    <property type="component" value="Unassembled WGS sequence"/>
</dbReference>